<feature type="region of interest" description="Disordered" evidence="4">
    <location>
        <begin position="312"/>
        <end position="331"/>
    </location>
</feature>
<dbReference type="InterPro" id="IPR002110">
    <property type="entry name" value="Ankyrin_rpt"/>
</dbReference>
<accession>A0AA88L1N3</accession>
<feature type="repeat" description="ANK" evidence="3">
    <location>
        <begin position="734"/>
        <end position="771"/>
    </location>
</feature>
<comment type="caution">
    <text evidence="5">The sequence shown here is derived from an EMBL/GenBank/DDBJ whole genome shotgun (WGS) entry which is preliminary data.</text>
</comment>
<dbReference type="PROSITE" id="PS50297">
    <property type="entry name" value="ANK_REP_REGION"/>
    <property type="match status" value="16"/>
</dbReference>
<feature type="repeat" description="ANK" evidence="3">
    <location>
        <begin position="806"/>
        <end position="838"/>
    </location>
</feature>
<keyword evidence="2 3" id="KW-0040">ANK repeat</keyword>
<dbReference type="Pfam" id="PF00023">
    <property type="entry name" value="Ank"/>
    <property type="match status" value="2"/>
</dbReference>
<evidence type="ECO:0000256" key="2">
    <source>
        <dbReference type="ARBA" id="ARBA00023043"/>
    </source>
</evidence>
<dbReference type="PANTHER" id="PTHR24188">
    <property type="entry name" value="ANKYRIN REPEAT PROTEIN"/>
    <property type="match status" value="1"/>
</dbReference>
<feature type="repeat" description="ANK" evidence="3">
    <location>
        <begin position="879"/>
        <end position="916"/>
    </location>
</feature>
<sequence>MREDYKTFVKSHDHNLESSMDNCVSKVVNSATVGISEPNSSMTVDAKQMKTWNRSFGDTNTSIPVETESISTRLKSRKSHLEKNISHSLRKAVSLRKKKTRDKDSENSRVFMVARISTRLHEEPGAYISKIKGPGKRFEQARDASYKAVISKQRKSHDLSLPNSSGSSSHNKAEYISTQLRDEPSVSVSKLEVSRKRPFEEMSDPATKAENPKQRKTSDLNFENVSRSLPIKTECSFTELPDKSDKCNSKIKLSRKSEPSRKRDFEEMSDPAAKAENPKQRKTSDLNFENVSRSLPIKTECSFAELPDKSDKCNSKNNLSRKSEPSRKRDFAVMKNPGSKAINKKKRKMCNLSFQNSSAFAPVKAKCISVRLLGTYSCEIESSKKSCVREPLHDAAAEGKLDMCQLLLSKGAGIDTLDNKGYTPLHWAAKRGQICVAKYLLKKGANLHLKSKKFEDCGQTPLHVAAAQGNIGMCQLLVSKGADIHALDNKRLAPLHLAVKEEKIFETRKKAEEKQEIVKLLLSKRASVGAADKDGLKPKGANINLKTCDKWDSGGTPLHFAASKGKFDMCRLLVSKGALIDALDVDGRTPLHLAVRENCKRIKAGDKPQTVKLLISRGASTDILDKHGRTPLHYAAIDNKLDCCHLLVSKGAKIDISDDYTRKTPLHLALEHGLISIASYLLEKGANINLKYGRIANRYECKYTPLHFAVAKFNLDMCQFLLSKGAHVNALDDKGCTPLHWALKESGAPRDVVEIIELLLSKGASTDILDKYGSAPLHYATRYNKLNCCHLLVSKGAQIDISDDYKRTTPLHLALECGYISIASYLLDKGANINLKYGGIVSRYEWKYAPLHFAVAEFNLDMCQFLLSKGAHVDVLDDNRSTPLHWAVKKPGFQRDKVEIVELLLSNGAHVDALDDERRTPLHWALKNPWGPRDNVEIVEMLLSKGVSIHASDHIGLTPLHHAAMKDNLHVCMLLVSEGAHINALDNNKFTPLHWAVDNGKISAANYLLEKGANINLKTCNRKHRGQTPLHFAAGQGRLEMCRLLVSKGALINALDVKKRTPLHCAVKKNDSFVTSFRGTVFPKAGDKIKIVKLLLSRGATVDALDEDALTPLAIALSDRNFAVAEYLLEKKAIYQPNKKDKYRVLLEDQIKKCNTDEETTMKLYSRVCNLALNEYDSLKSICRHVIVNNMCHVKLSDWFDMPLRLKIFLTFEEELQLCFKRSPLK</sequence>
<proteinExistence type="predicted"/>
<feature type="repeat" description="ANK" evidence="3">
    <location>
        <begin position="988"/>
        <end position="1020"/>
    </location>
</feature>
<keyword evidence="6" id="KW-1185">Reference proteome</keyword>
<evidence type="ECO:0000256" key="3">
    <source>
        <dbReference type="PROSITE-ProRule" id="PRU00023"/>
    </source>
</evidence>
<dbReference type="PRINTS" id="PR01415">
    <property type="entry name" value="ANKYRIN"/>
</dbReference>
<feature type="repeat" description="ANK" evidence="3">
    <location>
        <begin position="772"/>
        <end position="804"/>
    </location>
</feature>
<feature type="repeat" description="ANK" evidence="3">
    <location>
        <begin position="1025"/>
        <end position="1057"/>
    </location>
</feature>
<feature type="region of interest" description="Disordered" evidence="4">
    <location>
        <begin position="241"/>
        <end position="289"/>
    </location>
</feature>
<feature type="region of interest" description="Disordered" evidence="4">
    <location>
        <begin position="146"/>
        <end position="225"/>
    </location>
</feature>
<dbReference type="AlphaFoldDB" id="A0AA88L1N3"/>
<dbReference type="Gene3D" id="1.25.40.20">
    <property type="entry name" value="Ankyrin repeat-containing domain"/>
    <property type="match status" value="8"/>
</dbReference>
<feature type="repeat" description="ANK" evidence="3">
    <location>
        <begin position="917"/>
        <end position="954"/>
    </location>
</feature>
<dbReference type="PROSITE" id="PS50088">
    <property type="entry name" value="ANK_REPEAT"/>
    <property type="match status" value="18"/>
</dbReference>
<feature type="repeat" description="ANK" evidence="3">
    <location>
        <begin position="955"/>
        <end position="987"/>
    </location>
</feature>
<evidence type="ECO:0000313" key="5">
    <source>
        <dbReference type="EMBL" id="KAK2709316.1"/>
    </source>
</evidence>
<name>A0AA88L1N3_ARTSF</name>
<dbReference type="EMBL" id="JAVRJZ010000017">
    <property type="protein sequence ID" value="KAK2709316.1"/>
    <property type="molecule type" value="Genomic_DNA"/>
</dbReference>
<feature type="repeat" description="ANK" evidence="3">
    <location>
        <begin position="627"/>
        <end position="659"/>
    </location>
</feature>
<keyword evidence="1" id="KW-0677">Repeat</keyword>
<feature type="compositionally biased region" description="Basic and acidic residues" evidence="4">
    <location>
        <begin position="255"/>
        <end position="266"/>
    </location>
</feature>
<organism evidence="5 6">
    <name type="scientific">Artemia franciscana</name>
    <name type="common">Brine shrimp</name>
    <name type="synonym">Artemia sanfranciscana</name>
    <dbReference type="NCBI Taxonomy" id="6661"/>
    <lineage>
        <taxon>Eukaryota</taxon>
        <taxon>Metazoa</taxon>
        <taxon>Ecdysozoa</taxon>
        <taxon>Arthropoda</taxon>
        <taxon>Crustacea</taxon>
        <taxon>Branchiopoda</taxon>
        <taxon>Anostraca</taxon>
        <taxon>Artemiidae</taxon>
        <taxon>Artemia</taxon>
    </lineage>
</organism>
<feature type="repeat" description="ANK" evidence="3">
    <location>
        <begin position="701"/>
        <end position="733"/>
    </location>
</feature>
<protein>
    <submittedName>
        <fullName evidence="5">Uncharacterized protein</fullName>
    </submittedName>
</protein>
<feature type="repeat" description="ANK" evidence="3">
    <location>
        <begin position="661"/>
        <end position="693"/>
    </location>
</feature>
<dbReference type="Pfam" id="PF12796">
    <property type="entry name" value="Ank_2"/>
    <property type="match status" value="6"/>
</dbReference>
<feature type="repeat" description="ANK" evidence="3">
    <location>
        <begin position="457"/>
        <end position="489"/>
    </location>
</feature>
<reference evidence="5" key="1">
    <citation type="submission" date="2023-07" db="EMBL/GenBank/DDBJ databases">
        <title>Chromosome-level genome assembly of Artemia franciscana.</title>
        <authorList>
            <person name="Jo E."/>
        </authorList>
    </citation>
    <scope>NUCLEOTIDE SEQUENCE</scope>
    <source>
        <tissue evidence="5">Whole body</tissue>
    </source>
</reference>
<dbReference type="InterPro" id="IPR036770">
    <property type="entry name" value="Ankyrin_rpt-contain_sf"/>
</dbReference>
<dbReference type="SMART" id="SM00248">
    <property type="entry name" value="ANK"/>
    <property type="match status" value="20"/>
</dbReference>
<feature type="compositionally biased region" description="Basic and acidic residues" evidence="4">
    <location>
        <begin position="321"/>
        <end position="331"/>
    </location>
</feature>
<evidence type="ECO:0000256" key="4">
    <source>
        <dbReference type="SAM" id="MobiDB-lite"/>
    </source>
</evidence>
<evidence type="ECO:0000313" key="6">
    <source>
        <dbReference type="Proteomes" id="UP001187531"/>
    </source>
</evidence>
<gene>
    <name evidence="5" type="ORF">QYM36_013100</name>
</gene>
<feature type="repeat" description="ANK" evidence="3">
    <location>
        <begin position="553"/>
        <end position="585"/>
    </location>
</feature>
<feature type="repeat" description="ANK" evidence="3">
    <location>
        <begin position="846"/>
        <end position="878"/>
    </location>
</feature>
<feature type="repeat" description="ANK" evidence="3">
    <location>
        <begin position="586"/>
        <end position="626"/>
    </location>
</feature>
<dbReference type="PANTHER" id="PTHR24188:SF29">
    <property type="entry name" value="GH09064P"/>
    <property type="match status" value="1"/>
</dbReference>
<dbReference type="Proteomes" id="UP001187531">
    <property type="component" value="Unassembled WGS sequence"/>
</dbReference>
<feature type="repeat" description="ANK" evidence="3">
    <location>
        <begin position="391"/>
        <end position="419"/>
    </location>
</feature>
<evidence type="ECO:0000256" key="1">
    <source>
        <dbReference type="ARBA" id="ARBA00022737"/>
    </source>
</evidence>
<dbReference type="Pfam" id="PF13637">
    <property type="entry name" value="Ank_4"/>
    <property type="match status" value="1"/>
</dbReference>
<feature type="repeat" description="ANK" evidence="3">
    <location>
        <begin position="1058"/>
        <end position="1107"/>
    </location>
</feature>
<dbReference type="SUPFAM" id="SSF48403">
    <property type="entry name" value="Ankyrin repeat"/>
    <property type="match status" value="3"/>
</dbReference>
<feature type="compositionally biased region" description="Low complexity" evidence="4">
    <location>
        <begin position="159"/>
        <end position="170"/>
    </location>
</feature>
<feature type="repeat" description="ANK" evidence="3">
    <location>
        <begin position="420"/>
        <end position="452"/>
    </location>
</feature>